<dbReference type="InterPro" id="IPR043129">
    <property type="entry name" value="ATPase_NBD"/>
</dbReference>
<dbReference type="Gene3D" id="3.30.420.380">
    <property type="match status" value="1"/>
</dbReference>
<protein>
    <submittedName>
        <fullName evidence="1">General secretion pathway protein L</fullName>
    </submittedName>
</protein>
<evidence type="ECO:0000313" key="2">
    <source>
        <dbReference type="Proteomes" id="UP000189670"/>
    </source>
</evidence>
<evidence type="ECO:0000313" key="1">
    <source>
        <dbReference type="EMBL" id="ETR73729.1"/>
    </source>
</evidence>
<reference evidence="2" key="1">
    <citation type="submission" date="2012-11" db="EMBL/GenBank/DDBJ databases">
        <authorList>
            <person name="Lucero-Rivera Y.E."/>
            <person name="Tovar-Ramirez D."/>
        </authorList>
    </citation>
    <scope>NUCLEOTIDE SEQUENCE [LARGE SCALE GENOMIC DNA]</scope>
    <source>
        <strain evidence="2">Araruama</strain>
    </source>
</reference>
<dbReference type="EMBL" id="ATBP01000041">
    <property type="protein sequence ID" value="ETR73729.1"/>
    <property type="molecule type" value="Genomic_DNA"/>
</dbReference>
<sequence length="483" mass="54796">MPDKVLGLDIQKDTVNAVVVKAGFRNPQIIAHASIAMQVPEDDDQNAWELTLTELKKTVNIAGAIPVVAFPASDVSFRNIVVPFKDPKKIRQVLPFELEPLMIRPLDQGIIDFHIIEKGDPTRMIACIADMQIMLNFWEQVKQLDVEPEFVPVESVCTVLCLTDDTQLPDQFIFVDCQSTQSIIIYIDRRTIAFIRRIQYAESSDIAKILIRSMYHTQVYYLENVDADFKPEHLCITGACVDETMISQLSDEMELAVQEVNLVNRLSVKMDKEDTEKWNHRLMDNALAMAMVQNRGNTSFNLRQGPFAIKRRWQEYKNEIVNTVLWSILLALAFCSNMFIDNKILEKQNQILTNEVKTIFEQALPGVPITNPVQQMQEKIQTLKSSYMVPGDNQSTLSVIDTMNLISKLIADAIDVRLTRFVAEGSDIHISGTTDAFNSVDIIKNKLESAQQIQSVSVTSSKKERRGDKIVFKLKVILSESQL</sequence>
<gene>
    <name evidence="1" type="ORF">OMM_00738</name>
</gene>
<organism evidence="1 2">
    <name type="scientific">Candidatus Magnetoglobus multicellularis str. Araruama</name>
    <dbReference type="NCBI Taxonomy" id="890399"/>
    <lineage>
        <taxon>Bacteria</taxon>
        <taxon>Pseudomonadati</taxon>
        <taxon>Thermodesulfobacteriota</taxon>
        <taxon>Desulfobacteria</taxon>
        <taxon>Desulfobacterales</taxon>
        <taxon>Desulfobacteraceae</taxon>
        <taxon>Candidatus Magnetoglobus</taxon>
    </lineage>
</organism>
<comment type="caution">
    <text evidence="1">The sequence shown here is derived from an EMBL/GenBank/DDBJ whole genome shotgun (WGS) entry which is preliminary data.</text>
</comment>
<accession>A0A1V1PFP6</accession>
<dbReference type="Proteomes" id="UP000189670">
    <property type="component" value="Unassembled WGS sequence"/>
</dbReference>
<proteinExistence type="predicted"/>
<name>A0A1V1PFP6_9BACT</name>
<dbReference type="AlphaFoldDB" id="A0A1V1PFP6"/>
<dbReference type="SUPFAM" id="SSF53067">
    <property type="entry name" value="Actin-like ATPase domain"/>
    <property type="match status" value="1"/>
</dbReference>